<keyword evidence="1" id="KW-0496">Mitochondrion</keyword>
<organism evidence="1">
    <name type="scientific">Schizopora paradoxa</name>
    <dbReference type="NCBI Taxonomy" id="27342"/>
    <lineage>
        <taxon>Eukaryota</taxon>
        <taxon>Fungi</taxon>
        <taxon>Dikarya</taxon>
        <taxon>Basidiomycota</taxon>
        <taxon>Agaricomycotina</taxon>
        <taxon>Agaricomycetes</taxon>
        <taxon>Hymenochaetales</taxon>
        <taxon>Schizoporaceae</taxon>
        <taxon>Schizopora</taxon>
    </lineage>
</organism>
<sequence>MYKYQTMQMKTYNYNSIITFDELISHLNKFTKDFKDNVKYIEIQIKLSHSNGSELVVPTGLSVFNINIQSQMKSFTMILKKNTKLIQKYYKNDTFTKIHFHYKEIAYTKFINANDKKIIFLNTFTEKLDSSIY</sequence>
<dbReference type="AlphaFoldDB" id="A0A5B9RB83"/>
<reference evidence="1" key="2">
    <citation type="submission" date="2019-03" db="EMBL/GenBank/DDBJ databases">
        <title>Evidence of extensive intraspecific noncoding reshuffling in a 169kb mitochondrial genome of basidiomycete fungus.</title>
        <authorList>
            <person name="Lee H.-H."/>
            <person name="Ke H.-M."/>
            <person name="Lin C.-Y.I."/>
            <person name="Lee T.J."/>
            <person name="Chung C.-L."/>
            <person name="Tsai I.J."/>
        </authorList>
    </citation>
    <scope>NUCLEOTIDE SEQUENCE</scope>
    <source>
        <strain evidence="1">KUC8140</strain>
    </source>
</reference>
<geneLocation type="mitochondrion" evidence="1"/>
<reference evidence="1" key="1">
    <citation type="journal article" date="2015" name="J. Biotechnol.">
        <title>Genome sequence of a white rot fungus Schizopora paradoxa KUC8140 for wood decay and mycoremediation.</title>
        <authorList>
            <person name="Min B."/>
            <person name="Park H."/>
            <person name="Jang Y."/>
            <person name="Kim J.J."/>
            <person name="Kim K.H."/>
            <person name="Pangilinan J."/>
            <person name="Lipzen A."/>
            <person name="Riley R."/>
            <person name="Grigoriev I.V."/>
            <person name="Spatafora J.W."/>
            <person name="Choi I.G."/>
        </authorList>
    </citation>
    <scope>NUCLEOTIDE SEQUENCE</scope>
    <source>
        <strain evidence="1">KUC8140</strain>
    </source>
</reference>
<gene>
    <name evidence="1" type="ORF">Schpa_000064</name>
</gene>
<protein>
    <submittedName>
        <fullName evidence="1">Uncharacterized protein</fullName>
    </submittedName>
</protein>
<name>A0A5B9RB83_9AGAM</name>
<accession>A0A5B9RB83</accession>
<dbReference type="EMBL" id="MK623261">
    <property type="protein sequence ID" value="QEG57236.1"/>
    <property type="molecule type" value="Genomic_DNA"/>
</dbReference>
<evidence type="ECO:0000313" key="1">
    <source>
        <dbReference type="EMBL" id="QEG57236.1"/>
    </source>
</evidence>
<proteinExistence type="predicted"/>